<proteinExistence type="predicted"/>
<protein>
    <submittedName>
        <fullName evidence="1">Uncharacterized protein</fullName>
    </submittedName>
</protein>
<name>A0A6J4TUF1_9ACTN</name>
<organism evidence="1">
    <name type="scientific">uncultured Solirubrobacteraceae bacterium</name>
    <dbReference type="NCBI Taxonomy" id="1162706"/>
    <lineage>
        <taxon>Bacteria</taxon>
        <taxon>Bacillati</taxon>
        <taxon>Actinomycetota</taxon>
        <taxon>Thermoleophilia</taxon>
        <taxon>Solirubrobacterales</taxon>
        <taxon>Solirubrobacteraceae</taxon>
        <taxon>environmental samples</taxon>
    </lineage>
</organism>
<dbReference type="EMBL" id="CADCVS010000519">
    <property type="protein sequence ID" value="CAA9532759.1"/>
    <property type="molecule type" value="Genomic_DNA"/>
</dbReference>
<accession>A0A6J4TUF1</accession>
<gene>
    <name evidence="1" type="ORF">AVDCRST_MAG30-3940</name>
</gene>
<evidence type="ECO:0000313" key="1">
    <source>
        <dbReference type="EMBL" id="CAA9532759.1"/>
    </source>
</evidence>
<sequence>MTIQNDASMAMLSMIMYDTRQQVMAVQAAPPPASAPATEHADVILSLSTAAQALTSTG</sequence>
<dbReference type="AlphaFoldDB" id="A0A6J4TUF1"/>
<reference evidence="1" key="1">
    <citation type="submission" date="2020-02" db="EMBL/GenBank/DDBJ databases">
        <authorList>
            <person name="Meier V. D."/>
        </authorList>
    </citation>
    <scope>NUCLEOTIDE SEQUENCE</scope>
    <source>
        <strain evidence="1">AVDCRST_MAG30</strain>
    </source>
</reference>